<evidence type="ECO:0000313" key="2">
    <source>
        <dbReference type="Proteomes" id="UP001165960"/>
    </source>
</evidence>
<proteinExistence type="predicted"/>
<evidence type="ECO:0000313" key="1">
    <source>
        <dbReference type="EMBL" id="KAJ9054323.1"/>
    </source>
</evidence>
<gene>
    <name evidence="1" type="ORF">DSO57_1015709</name>
</gene>
<dbReference type="EMBL" id="QTSX02006452">
    <property type="protein sequence ID" value="KAJ9054323.1"/>
    <property type="molecule type" value="Genomic_DNA"/>
</dbReference>
<protein>
    <submittedName>
        <fullName evidence="1">Uncharacterized protein</fullName>
    </submittedName>
</protein>
<dbReference type="Proteomes" id="UP001165960">
    <property type="component" value="Unassembled WGS sequence"/>
</dbReference>
<name>A0ACC2RWE7_9FUNG</name>
<reference evidence="1" key="1">
    <citation type="submission" date="2022-04" db="EMBL/GenBank/DDBJ databases">
        <title>Genome of the entomopathogenic fungus Entomophthora muscae.</title>
        <authorList>
            <person name="Elya C."/>
            <person name="Lovett B.R."/>
            <person name="Lee E."/>
            <person name="Macias A.M."/>
            <person name="Hajek A.E."/>
            <person name="De Bivort B.L."/>
            <person name="Kasson M.T."/>
            <person name="De Fine Licht H.H."/>
            <person name="Stajich J.E."/>
        </authorList>
    </citation>
    <scope>NUCLEOTIDE SEQUENCE</scope>
    <source>
        <strain evidence="1">Berkeley</strain>
    </source>
</reference>
<sequence>MGSTNEAATIQVTDSPEPASSVDCAQDLESAKPLNHKTESIEEVKESVVETTQRVSSKNEKPRAVEHDILLHAPESLDADSVDVLSDIKAEDITEKIEGLKLTEVSPEESEPQRMESLINVKVLDTSMHPEESHGPVDKEHIELPLTQKLEVKAQEIETDQENKSLAISNDNCKILSSTTGENAPFCQQSCPNQPTNLSDSCSDQPEFPEAKNPNELIPEPGTANVSPEIEVDAVTKEIGEIKLPGDASEEPAPQKRKWPKKVKAPDTPLYLKGSDEPIDKEHMEYYRSQKLAVKASDAYLKELARIEAEIASMVPDDDWENSPPDIEEVEAPFCEPPCDSGLVEPPVPWSDEPEVPEVEAPSEPEPEPIIDSWLLVPTPDEDEELEEESDVSTKQVESESSDFSDSDELLATYARSAKFIKASSPDL</sequence>
<keyword evidence="2" id="KW-1185">Reference proteome</keyword>
<organism evidence="1 2">
    <name type="scientific">Entomophthora muscae</name>
    <dbReference type="NCBI Taxonomy" id="34485"/>
    <lineage>
        <taxon>Eukaryota</taxon>
        <taxon>Fungi</taxon>
        <taxon>Fungi incertae sedis</taxon>
        <taxon>Zoopagomycota</taxon>
        <taxon>Entomophthoromycotina</taxon>
        <taxon>Entomophthoromycetes</taxon>
        <taxon>Entomophthorales</taxon>
        <taxon>Entomophthoraceae</taxon>
        <taxon>Entomophthora</taxon>
    </lineage>
</organism>
<accession>A0ACC2RWE7</accession>
<comment type="caution">
    <text evidence="1">The sequence shown here is derived from an EMBL/GenBank/DDBJ whole genome shotgun (WGS) entry which is preliminary data.</text>
</comment>